<evidence type="ECO:0000259" key="5">
    <source>
        <dbReference type="Pfam" id="PF13490"/>
    </source>
</evidence>
<evidence type="ECO:0000256" key="3">
    <source>
        <dbReference type="SAM" id="MobiDB-lite"/>
    </source>
</evidence>
<feature type="transmembrane region" description="Helical" evidence="4">
    <location>
        <begin position="99"/>
        <end position="120"/>
    </location>
</feature>
<dbReference type="Pfam" id="PF13490">
    <property type="entry name" value="zf-HC2"/>
    <property type="match status" value="1"/>
</dbReference>
<organism evidence="6 7">
    <name type="scientific">Glutamicibacter nicotianae</name>
    <name type="common">Arthrobacter nicotianae</name>
    <dbReference type="NCBI Taxonomy" id="37929"/>
    <lineage>
        <taxon>Bacteria</taxon>
        <taxon>Bacillati</taxon>
        <taxon>Actinomycetota</taxon>
        <taxon>Actinomycetes</taxon>
        <taxon>Micrococcales</taxon>
        <taxon>Micrococcaceae</taxon>
        <taxon>Glutamicibacter</taxon>
    </lineage>
</organism>
<feature type="domain" description="Putative zinc-finger" evidence="5">
    <location>
        <begin position="7"/>
        <end position="34"/>
    </location>
</feature>
<evidence type="ECO:0000313" key="7">
    <source>
        <dbReference type="Proteomes" id="UP000316242"/>
    </source>
</evidence>
<feature type="region of interest" description="Disordered" evidence="3">
    <location>
        <begin position="65"/>
        <end position="88"/>
    </location>
</feature>
<dbReference type="RefSeq" id="WP_066140083.1">
    <property type="nucleotide sequence ID" value="NZ_BAAAWM010000001.1"/>
</dbReference>
<sequence>MNEHIDLGAYLLGGLAPAEHAAFEAHLAGCQQCQQEAKQFGAIGPRLRALDEATAHALLMERPAQQTAEQTAEHGQAPPERTLDGLRARRRRRRIVKGAGLAAAVAASVALGLGLSPVLFPAQAPATDASYEVRGGTGAQVDLGLKAKAWGTEVHFDGRDLPTDGQLSLWVLDAAGSAEQAGAWLATTTGTTQMTGAVPVMLNDISVIQLRDAGSAVLAEVPLGRQGAS</sequence>
<proteinExistence type="predicted"/>
<dbReference type="Proteomes" id="UP000316242">
    <property type="component" value="Unassembled WGS sequence"/>
</dbReference>
<reference evidence="6 7" key="1">
    <citation type="submission" date="2019-06" db="EMBL/GenBank/DDBJ databases">
        <title>Whole genome shotgun sequence of Glutamicibacter nicotianae NBRC 14234.</title>
        <authorList>
            <person name="Hosoyama A."/>
            <person name="Uohara A."/>
            <person name="Ohji S."/>
            <person name="Ichikawa N."/>
        </authorList>
    </citation>
    <scope>NUCLEOTIDE SEQUENCE [LARGE SCALE GENOMIC DNA]</scope>
    <source>
        <strain evidence="6 7">NBRC 14234</strain>
    </source>
</reference>
<evidence type="ECO:0000256" key="4">
    <source>
        <dbReference type="SAM" id="Phobius"/>
    </source>
</evidence>
<accession>A0ABQ0RN27</accession>
<evidence type="ECO:0000256" key="1">
    <source>
        <dbReference type="ARBA" id="ARBA00023015"/>
    </source>
</evidence>
<keyword evidence="1" id="KW-0805">Transcription regulation</keyword>
<comment type="caution">
    <text evidence="6">The sequence shown here is derived from an EMBL/GenBank/DDBJ whole genome shotgun (WGS) entry which is preliminary data.</text>
</comment>
<evidence type="ECO:0000313" key="6">
    <source>
        <dbReference type="EMBL" id="GEC13222.1"/>
    </source>
</evidence>
<dbReference type="EMBL" id="BJNE01000010">
    <property type="protein sequence ID" value="GEC13222.1"/>
    <property type="molecule type" value="Genomic_DNA"/>
</dbReference>
<keyword evidence="4" id="KW-0472">Membrane</keyword>
<name>A0ABQ0RN27_GLUNI</name>
<dbReference type="InterPro" id="IPR041916">
    <property type="entry name" value="Anti_sigma_zinc_sf"/>
</dbReference>
<keyword evidence="2" id="KW-0804">Transcription</keyword>
<keyword evidence="4" id="KW-1133">Transmembrane helix</keyword>
<protein>
    <recommendedName>
        <fullName evidence="5">Putative zinc-finger domain-containing protein</fullName>
    </recommendedName>
</protein>
<gene>
    <name evidence="6" type="ORF">ANI01nite_24250</name>
</gene>
<keyword evidence="7" id="KW-1185">Reference proteome</keyword>
<dbReference type="Gene3D" id="1.10.10.1320">
    <property type="entry name" value="Anti-sigma factor, zinc-finger domain"/>
    <property type="match status" value="1"/>
</dbReference>
<dbReference type="InterPro" id="IPR027383">
    <property type="entry name" value="Znf_put"/>
</dbReference>
<evidence type="ECO:0000256" key="2">
    <source>
        <dbReference type="ARBA" id="ARBA00023163"/>
    </source>
</evidence>
<keyword evidence="4" id="KW-0812">Transmembrane</keyword>